<evidence type="ECO:0000256" key="4">
    <source>
        <dbReference type="ARBA" id="ARBA00022989"/>
    </source>
</evidence>
<keyword evidence="4 6" id="KW-1133">Transmembrane helix</keyword>
<dbReference type="Pfam" id="PF01810">
    <property type="entry name" value="LysE"/>
    <property type="match status" value="1"/>
</dbReference>
<keyword evidence="2" id="KW-1003">Cell membrane</keyword>
<dbReference type="PANTHER" id="PTHR30086:SF20">
    <property type="entry name" value="ARGININE EXPORTER PROTEIN ARGO-RELATED"/>
    <property type="match status" value="1"/>
</dbReference>
<dbReference type="InterPro" id="IPR001123">
    <property type="entry name" value="LeuE-type"/>
</dbReference>
<evidence type="ECO:0000256" key="1">
    <source>
        <dbReference type="ARBA" id="ARBA00004651"/>
    </source>
</evidence>
<feature type="transmembrane region" description="Helical" evidence="6">
    <location>
        <begin position="180"/>
        <end position="201"/>
    </location>
</feature>
<feature type="transmembrane region" description="Helical" evidence="6">
    <location>
        <begin position="6"/>
        <end position="26"/>
    </location>
</feature>
<gene>
    <name evidence="7" type="ORF">QEZ52_16090</name>
</gene>
<keyword evidence="8" id="KW-1185">Reference proteome</keyword>
<evidence type="ECO:0000256" key="6">
    <source>
        <dbReference type="SAM" id="Phobius"/>
    </source>
</evidence>
<dbReference type="Proteomes" id="UP001623232">
    <property type="component" value="Chromosome"/>
</dbReference>
<evidence type="ECO:0000256" key="3">
    <source>
        <dbReference type="ARBA" id="ARBA00022692"/>
    </source>
</evidence>
<keyword evidence="5 6" id="KW-0472">Membrane</keyword>
<evidence type="ECO:0000256" key="2">
    <source>
        <dbReference type="ARBA" id="ARBA00022475"/>
    </source>
</evidence>
<evidence type="ECO:0000256" key="5">
    <source>
        <dbReference type="ARBA" id="ARBA00023136"/>
    </source>
</evidence>
<proteinExistence type="predicted"/>
<dbReference type="RefSeq" id="WP_406645481.1">
    <property type="nucleotide sequence ID" value="NZ_CP123584.1"/>
</dbReference>
<protein>
    <submittedName>
        <fullName evidence="7">LysE/ArgO family amino acid transporter</fullName>
    </submittedName>
</protein>
<evidence type="ECO:0000313" key="7">
    <source>
        <dbReference type="EMBL" id="WZK88112.1"/>
    </source>
</evidence>
<evidence type="ECO:0000313" key="8">
    <source>
        <dbReference type="Proteomes" id="UP001623232"/>
    </source>
</evidence>
<feature type="transmembrane region" description="Helical" evidence="6">
    <location>
        <begin position="146"/>
        <end position="168"/>
    </location>
</feature>
<reference evidence="7 8" key="1">
    <citation type="submission" date="2023-04" db="EMBL/GenBank/DDBJ databases">
        <title>Complete genome sequence of Alisedimentitalea scapharcae.</title>
        <authorList>
            <person name="Rong J.-C."/>
            <person name="Yi M.-L."/>
            <person name="Zhao Q."/>
        </authorList>
    </citation>
    <scope>NUCLEOTIDE SEQUENCE [LARGE SCALE GENOMIC DNA]</scope>
    <source>
        <strain evidence="7 8">KCTC 42119</strain>
    </source>
</reference>
<organism evidence="7 8">
    <name type="scientific">Aliisedimentitalea scapharcae</name>
    <dbReference type="NCBI Taxonomy" id="1524259"/>
    <lineage>
        <taxon>Bacteria</taxon>
        <taxon>Pseudomonadati</taxon>
        <taxon>Pseudomonadota</taxon>
        <taxon>Alphaproteobacteria</taxon>
        <taxon>Rhodobacterales</taxon>
        <taxon>Roseobacteraceae</taxon>
        <taxon>Aliisedimentitalea</taxon>
    </lineage>
</organism>
<keyword evidence="3 6" id="KW-0812">Transmembrane</keyword>
<name>A0ABZ2XRZ2_9RHOB</name>
<dbReference type="PANTHER" id="PTHR30086">
    <property type="entry name" value="ARGININE EXPORTER PROTEIN ARGO"/>
    <property type="match status" value="1"/>
</dbReference>
<accession>A0ABZ2XRZ2</accession>
<sequence>MSPSLIAGFALGFSLIMAIGAQNAFVLRQGLKRQHVFWICLTCATSDAVLIAAGVTGFGTLAMAWPWFEQVMRYGGAVFLIVYGARNLRSGWTGGAALTSAQAQTGGEPALWPALATVLALTWLNPHVYLDTVVLLGSVSAQYPSQLVFGIGAALASFTFFFSLGYGARALAPVFARPRAWQVLDIGIGLTMWAIALGLIWI</sequence>
<feature type="transmembrane region" description="Helical" evidence="6">
    <location>
        <begin position="38"/>
        <end position="65"/>
    </location>
</feature>
<comment type="subcellular location">
    <subcellularLocation>
        <location evidence="1">Cell membrane</location>
        <topology evidence="1">Multi-pass membrane protein</topology>
    </subcellularLocation>
</comment>
<dbReference type="EMBL" id="CP123584">
    <property type="protein sequence ID" value="WZK88112.1"/>
    <property type="molecule type" value="Genomic_DNA"/>
</dbReference>